<dbReference type="RefSeq" id="WP_010862362.1">
    <property type="nucleotide sequence ID" value="NZ_KB944507.1"/>
</dbReference>
<accession>R8AU10</accession>
<evidence type="ECO:0000313" key="3">
    <source>
        <dbReference type="Proteomes" id="UP000014012"/>
    </source>
</evidence>
<dbReference type="PATRIC" id="fig|1315976.3.peg.709"/>
<proteinExistence type="predicted"/>
<gene>
    <name evidence="2" type="ORF">PLESHI_03641</name>
</gene>
<dbReference type="EMBL" id="AQQO01000026">
    <property type="protein sequence ID" value="EON89811.1"/>
    <property type="molecule type" value="Genomic_DNA"/>
</dbReference>
<reference evidence="2 3" key="1">
    <citation type="journal article" date="2013" name="Genome Announc.">
        <title>Genome Sequence of Plesiomonas shigelloides Strain 302-73 (Serotype O1).</title>
        <authorList>
            <person name="Pique N."/>
            <person name="Aquilini E."/>
            <person name="Alioto T."/>
            <person name="Minana-Galbis D."/>
            <person name="Tomas J.M."/>
        </authorList>
    </citation>
    <scope>NUCLEOTIDE SEQUENCE [LARGE SCALE GENOMIC DNA]</scope>
    <source>
        <strain evidence="2 3">302-73</strain>
    </source>
</reference>
<protein>
    <recommendedName>
        <fullName evidence="4">DUF2066 domain-containing protein</fullName>
    </recommendedName>
</protein>
<feature type="chain" id="PRO_5004462247" description="DUF2066 domain-containing protein" evidence="1">
    <location>
        <begin position="21"/>
        <end position="512"/>
    </location>
</feature>
<evidence type="ECO:0000256" key="1">
    <source>
        <dbReference type="SAM" id="SignalP"/>
    </source>
</evidence>
<evidence type="ECO:0008006" key="4">
    <source>
        <dbReference type="Google" id="ProtNLM"/>
    </source>
</evidence>
<sequence length="512" mass="52955">MRIKPIVAWTFLLLAGGVQAAEVNDFYLVRLPVSGAQLTDAQRSEALDDMLIRYSGLRELPASSALQSAQQQAGRYIAQTQTRNENGEKTADVSFDPAVVQHLAQTLGLPVWNHDRPAIMLWLVDNRGNNSAGDRRIMLDQEYSAAREQLRQVAMERGIPLLLPLGDLEDNMAVSASDVYGNFINPIAAASLRYQPDAVLVASLNNDSLTWHLYDAAPDKLQTSLSQSQEYTLPGAPDQTVGEMLEQVADYYAKKARDAATPTTAVAGAASASIAPASTAAVGAINAGSEPVANAAPAVDSAATAAVAPIAMGAPSATAATTAVPTTAVPITGPQEISVAGGSVPANVPATATVTASAAANSVAGSASADGVLPTAQLVQQDMQAQSALPDASSVSGYAGTVMRSGTTPPPASAISPQMSYPSTPLADNQYALVVAGITSPDQLTQLSKRLKALTAATDVQMIGLAGSEVEYHMVMKGTRADLEKELAAAGSLKMDAGNAAQGKVLKYQWGS</sequence>
<dbReference type="OrthoDB" id="6195299at2"/>
<comment type="caution">
    <text evidence="2">The sequence shown here is derived from an EMBL/GenBank/DDBJ whole genome shotgun (WGS) entry which is preliminary data.</text>
</comment>
<dbReference type="Pfam" id="PF09839">
    <property type="entry name" value="DUF2066"/>
    <property type="match status" value="1"/>
</dbReference>
<dbReference type="STRING" id="703.SAMEA2665130_00681"/>
<keyword evidence="1" id="KW-0732">Signal</keyword>
<dbReference type="AlphaFoldDB" id="R8AU10"/>
<evidence type="ECO:0000313" key="2">
    <source>
        <dbReference type="EMBL" id="EON89811.1"/>
    </source>
</evidence>
<dbReference type="HOGENOM" id="CLU_531932_0_0_6"/>
<keyword evidence="3" id="KW-1185">Reference proteome</keyword>
<dbReference type="Proteomes" id="UP000014012">
    <property type="component" value="Unassembled WGS sequence"/>
</dbReference>
<organism evidence="2 3">
    <name type="scientific">Plesiomonas shigelloides 302-73</name>
    <dbReference type="NCBI Taxonomy" id="1315976"/>
    <lineage>
        <taxon>Bacteria</taxon>
        <taxon>Pseudomonadati</taxon>
        <taxon>Pseudomonadota</taxon>
        <taxon>Gammaproteobacteria</taxon>
        <taxon>Enterobacterales</taxon>
        <taxon>Enterobacteriaceae</taxon>
        <taxon>Plesiomonas</taxon>
    </lineage>
</organism>
<feature type="signal peptide" evidence="1">
    <location>
        <begin position="1"/>
        <end position="20"/>
    </location>
</feature>
<dbReference type="InterPro" id="IPR018642">
    <property type="entry name" value="DUF2066"/>
</dbReference>
<name>R8AU10_PLESH</name>